<dbReference type="AlphaFoldDB" id="A0A165A3A2"/>
<proteinExistence type="inferred from homology"/>
<accession>A0A165A3A2</accession>
<name>A0A165A3A2_9CRUS</name>
<evidence type="ECO:0000256" key="3">
    <source>
        <dbReference type="ARBA" id="ARBA00022621"/>
    </source>
</evidence>
<evidence type="ECO:0000256" key="1">
    <source>
        <dbReference type="ARBA" id="ARBA00022448"/>
    </source>
</evidence>
<evidence type="ECO:0000256" key="6">
    <source>
        <dbReference type="RuleBase" id="RU000356"/>
    </source>
</evidence>
<keyword evidence="3 6" id="KW-0561">Oxygen transport</keyword>
<reference evidence="9 10" key="1">
    <citation type="submission" date="2016-03" db="EMBL/GenBank/DDBJ databases">
        <title>EvidentialGene: Evidence-directed Construction of Genes on Genomes.</title>
        <authorList>
            <person name="Gilbert D.G."/>
            <person name="Choi J.-H."/>
            <person name="Mockaitis K."/>
            <person name="Colbourne J."/>
            <person name="Pfrender M."/>
        </authorList>
    </citation>
    <scope>NUCLEOTIDE SEQUENCE [LARGE SCALE GENOMIC DNA]</scope>
    <source>
        <strain evidence="9 10">Xinb3</strain>
        <tissue evidence="9">Complete organism</tissue>
    </source>
</reference>
<dbReference type="GO" id="GO:0020037">
    <property type="term" value="F:heme binding"/>
    <property type="evidence" value="ECO:0007669"/>
    <property type="project" value="InterPro"/>
</dbReference>
<protein>
    <submittedName>
        <fullName evidence="9">Neuroglobin</fullName>
    </submittedName>
</protein>
<evidence type="ECO:0000256" key="4">
    <source>
        <dbReference type="ARBA" id="ARBA00022723"/>
    </source>
</evidence>
<dbReference type="PROSITE" id="PS01033">
    <property type="entry name" value="GLOBIN"/>
    <property type="match status" value="1"/>
</dbReference>
<dbReference type="GO" id="GO:0005344">
    <property type="term" value="F:oxygen carrier activity"/>
    <property type="evidence" value="ECO:0007669"/>
    <property type="project" value="UniProtKB-KW"/>
</dbReference>
<dbReference type="STRING" id="35525.A0A165A3A2"/>
<comment type="caution">
    <text evidence="9">The sequence shown here is derived from an EMBL/GenBank/DDBJ whole genome shotgun (WGS) entry which is preliminary data.</text>
</comment>
<dbReference type="InterPro" id="IPR000971">
    <property type="entry name" value="Globin"/>
</dbReference>
<evidence type="ECO:0000313" key="9">
    <source>
        <dbReference type="EMBL" id="KZS17126.1"/>
    </source>
</evidence>
<evidence type="ECO:0000313" key="10">
    <source>
        <dbReference type="Proteomes" id="UP000076858"/>
    </source>
</evidence>
<dbReference type="SUPFAM" id="SSF46458">
    <property type="entry name" value="Globin-like"/>
    <property type="match status" value="1"/>
</dbReference>
<feature type="region of interest" description="Disordered" evidence="7">
    <location>
        <begin position="206"/>
        <end position="226"/>
    </location>
</feature>
<dbReference type="GO" id="GO:0046872">
    <property type="term" value="F:metal ion binding"/>
    <property type="evidence" value="ECO:0007669"/>
    <property type="project" value="UniProtKB-KW"/>
</dbReference>
<dbReference type="OrthoDB" id="6346302at2759"/>
<dbReference type="PRINTS" id="PR00188">
    <property type="entry name" value="PLANTGLOBIN"/>
</dbReference>
<evidence type="ECO:0000256" key="5">
    <source>
        <dbReference type="ARBA" id="ARBA00023004"/>
    </source>
</evidence>
<dbReference type="InterPro" id="IPR012292">
    <property type="entry name" value="Globin/Proto"/>
</dbReference>
<feature type="domain" description="Globin" evidence="8">
    <location>
        <begin position="49"/>
        <end position="196"/>
    </location>
</feature>
<gene>
    <name evidence="9" type="ORF">APZ42_016677</name>
</gene>
<evidence type="ECO:0000256" key="2">
    <source>
        <dbReference type="ARBA" id="ARBA00022617"/>
    </source>
</evidence>
<keyword evidence="5" id="KW-0408">Iron</keyword>
<evidence type="ECO:0000259" key="8">
    <source>
        <dbReference type="PROSITE" id="PS01033"/>
    </source>
</evidence>
<dbReference type="Gene3D" id="1.10.490.10">
    <property type="entry name" value="Globins"/>
    <property type="match status" value="1"/>
</dbReference>
<evidence type="ECO:0000256" key="7">
    <source>
        <dbReference type="SAM" id="MobiDB-lite"/>
    </source>
</evidence>
<dbReference type="PANTHER" id="PTHR46458">
    <property type="entry name" value="BLR2807 PROTEIN"/>
    <property type="match status" value="1"/>
</dbReference>
<dbReference type="InterPro" id="IPR050532">
    <property type="entry name" value="Globin-like_OT"/>
</dbReference>
<keyword evidence="10" id="KW-1185">Reference proteome</keyword>
<dbReference type="GO" id="GO:0019825">
    <property type="term" value="F:oxygen binding"/>
    <property type="evidence" value="ECO:0007669"/>
    <property type="project" value="InterPro"/>
</dbReference>
<keyword evidence="2 6" id="KW-0349">Heme</keyword>
<keyword evidence="1 6" id="KW-0813">Transport</keyword>
<dbReference type="Pfam" id="PF00042">
    <property type="entry name" value="Globin"/>
    <property type="match status" value="1"/>
</dbReference>
<comment type="similarity">
    <text evidence="6">Belongs to the globin family.</text>
</comment>
<dbReference type="EMBL" id="LRGB01000642">
    <property type="protein sequence ID" value="KZS17126.1"/>
    <property type="molecule type" value="Genomic_DNA"/>
</dbReference>
<sequence>MGNAHVGHGGNSKKTAVKDAVKNDDEIVTAIQESTPFPAAKTAMASVAELTDLQKTLLQQSWKRLEMDIAQVGIIVFINLFESHPDMQSVFLPFTGLVLDDLKKSKLLSEHALRVMGAVQRAVHRLEEPEKLHAFLSDLGRRHDKNGAKLEYIDYIGPQFLSAIRPILGGDWTAETEKAWTLLLGYMIATMKQALLEARNASASEGLKPMTLPPSSSSSSTAAMDD</sequence>
<dbReference type="PANTHER" id="PTHR46458:SF1">
    <property type="entry name" value="GEO09476P1"/>
    <property type="match status" value="1"/>
</dbReference>
<keyword evidence="4" id="KW-0479">Metal-binding</keyword>
<dbReference type="Proteomes" id="UP000076858">
    <property type="component" value="Unassembled WGS sequence"/>
</dbReference>
<organism evidence="9 10">
    <name type="scientific">Daphnia magna</name>
    <dbReference type="NCBI Taxonomy" id="35525"/>
    <lineage>
        <taxon>Eukaryota</taxon>
        <taxon>Metazoa</taxon>
        <taxon>Ecdysozoa</taxon>
        <taxon>Arthropoda</taxon>
        <taxon>Crustacea</taxon>
        <taxon>Branchiopoda</taxon>
        <taxon>Diplostraca</taxon>
        <taxon>Cladocera</taxon>
        <taxon>Anomopoda</taxon>
        <taxon>Daphniidae</taxon>
        <taxon>Daphnia</taxon>
    </lineage>
</organism>
<dbReference type="InterPro" id="IPR009050">
    <property type="entry name" value="Globin-like_sf"/>
</dbReference>